<reference evidence="2 3" key="1">
    <citation type="submission" date="2020-10" db="EMBL/GenBank/DDBJ databases">
        <title>The Coptis chinensis genome and diversification of protoberbering-type alkaloids.</title>
        <authorList>
            <person name="Wang B."/>
            <person name="Shu S."/>
            <person name="Song C."/>
            <person name="Liu Y."/>
        </authorList>
    </citation>
    <scope>NUCLEOTIDE SEQUENCE [LARGE SCALE GENOMIC DNA]</scope>
    <source>
        <strain evidence="2">HL-2020</strain>
        <tissue evidence="2">Leaf</tissue>
    </source>
</reference>
<comment type="caution">
    <text evidence="2">The sequence shown here is derived from an EMBL/GenBank/DDBJ whole genome shotgun (WGS) entry which is preliminary data.</text>
</comment>
<evidence type="ECO:0000313" key="2">
    <source>
        <dbReference type="EMBL" id="KAF9621897.1"/>
    </source>
</evidence>
<keyword evidence="3" id="KW-1185">Reference proteome</keyword>
<proteinExistence type="predicted"/>
<evidence type="ECO:0000313" key="3">
    <source>
        <dbReference type="Proteomes" id="UP000631114"/>
    </source>
</evidence>
<dbReference type="EMBL" id="JADFTS010000002">
    <property type="protein sequence ID" value="KAF9621897.1"/>
    <property type="molecule type" value="Genomic_DNA"/>
</dbReference>
<feature type="non-terminal residue" evidence="2">
    <location>
        <position position="123"/>
    </location>
</feature>
<dbReference type="Proteomes" id="UP000631114">
    <property type="component" value="Unassembled WGS sequence"/>
</dbReference>
<sequence length="123" mass="14605">MGESFNFIDLCEKSLCIIKQAQNSNIVPIGTLRWGVCRHRAMLMKYLCDRMVPPIPCKLVRRYLDFLPHAWNIIPVRRNDSWVRMVVNACYPTDIREETETEYFCRSILYSISFYSLCYLLLQ</sequence>
<name>A0A835ISJ3_9MAGN</name>
<dbReference type="InterPro" id="IPR055164">
    <property type="entry name" value="EDR1/CTR1/ARMC3-like_pept-like"/>
</dbReference>
<dbReference type="AlphaFoldDB" id="A0A835ISJ3"/>
<gene>
    <name evidence="2" type="ORF">IFM89_028485</name>
</gene>
<dbReference type="Pfam" id="PF14381">
    <property type="entry name" value="EDR1_CTR1_ARMC3_pept"/>
    <property type="match status" value="1"/>
</dbReference>
<organism evidence="2 3">
    <name type="scientific">Coptis chinensis</name>
    <dbReference type="NCBI Taxonomy" id="261450"/>
    <lineage>
        <taxon>Eukaryota</taxon>
        <taxon>Viridiplantae</taxon>
        <taxon>Streptophyta</taxon>
        <taxon>Embryophyta</taxon>
        <taxon>Tracheophyta</taxon>
        <taxon>Spermatophyta</taxon>
        <taxon>Magnoliopsida</taxon>
        <taxon>Ranunculales</taxon>
        <taxon>Ranunculaceae</taxon>
        <taxon>Coptidoideae</taxon>
        <taxon>Coptis</taxon>
    </lineage>
</organism>
<accession>A0A835ISJ3</accession>
<evidence type="ECO:0000259" key="1">
    <source>
        <dbReference type="Pfam" id="PF14381"/>
    </source>
</evidence>
<feature type="domain" description="EDR1/CTR1/ARMC3-like peptidase-like" evidence="1">
    <location>
        <begin position="18"/>
        <end position="63"/>
    </location>
</feature>
<dbReference type="OrthoDB" id="7537227at2759"/>
<protein>
    <recommendedName>
        <fullName evidence="1">EDR1/CTR1/ARMC3-like peptidase-like domain-containing protein</fullName>
    </recommendedName>
</protein>